<evidence type="ECO:0000313" key="2">
    <source>
        <dbReference type="EMBL" id="VVE04592.1"/>
    </source>
</evidence>
<proteinExistence type="predicted"/>
<dbReference type="Proteomes" id="UP000367825">
    <property type="component" value="Unassembled WGS sequence"/>
</dbReference>
<reference evidence="2 3" key="1">
    <citation type="submission" date="2019-08" db="EMBL/GenBank/DDBJ databases">
        <authorList>
            <person name="Peeters C."/>
        </authorList>
    </citation>
    <scope>NUCLEOTIDE SEQUENCE [LARGE SCALE GENOMIC DNA]</scope>
    <source>
        <strain evidence="2 3">LMG 31109</strain>
    </source>
</reference>
<feature type="region of interest" description="Disordered" evidence="1">
    <location>
        <begin position="1"/>
        <end position="47"/>
    </location>
</feature>
<dbReference type="AlphaFoldDB" id="A0A5E4UX61"/>
<feature type="compositionally biased region" description="Low complexity" evidence="1">
    <location>
        <begin position="35"/>
        <end position="47"/>
    </location>
</feature>
<accession>A0A5E4UX61</accession>
<name>A0A5E4UX61_9BURK</name>
<dbReference type="OrthoDB" id="8941617at2"/>
<sequence>MKWSTKRGAKRSMKPGAQPDIARNTDRGAGHGGEPATRAAQAPAGRRARTIAAAALGAAVVMLAGCAQTPPAVAHDDPPVGSVADVAPENVKVETLPAYRDTVEDARANGAVWQGSSKKTLVRVSACTARLWKKQLPYARLDRSKAGPGQTLQLSSNDDGVLAVLDLAPHKSGSEGSLYLGSTGPQSLADAVRQCL</sequence>
<dbReference type="RefSeq" id="WP_150555663.1">
    <property type="nucleotide sequence ID" value="NZ_CABPSC010000008.1"/>
</dbReference>
<gene>
    <name evidence="2" type="ORF">PNO31109_02295</name>
</gene>
<protein>
    <submittedName>
        <fullName evidence="2">Uncharacterized protein</fullName>
    </submittedName>
</protein>
<keyword evidence="3" id="KW-1185">Reference proteome</keyword>
<feature type="compositionally biased region" description="Basic residues" evidence="1">
    <location>
        <begin position="1"/>
        <end position="13"/>
    </location>
</feature>
<dbReference type="EMBL" id="CABPSC010000008">
    <property type="protein sequence ID" value="VVE04592.1"/>
    <property type="molecule type" value="Genomic_DNA"/>
</dbReference>
<organism evidence="2 3">
    <name type="scientific">Pandoraea nosoerga</name>
    <dbReference type="NCBI Taxonomy" id="2508296"/>
    <lineage>
        <taxon>Bacteria</taxon>
        <taxon>Pseudomonadati</taxon>
        <taxon>Pseudomonadota</taxon>
        <taxon>Betaproteobacteria</taxon>
        <taxon>Burkholderiales</taxon>
        <taxon>Burkholderiaceae</taxon>
        <taxon>Pandoraea</taxon>
    </lineage>
</organism>
<evidence type="ECO:0000313" key="3">
    <source>
        <dbReference type="Proteomes" id="UP000367825"/>
    </source>
</evidence>
<evidence type="ECO:0000256" key="1">
    <source>
        <dbReference type="SAM" id="MobiDB-lite"/>
    </source>
</evidence>